<keyword evidence="10" id="KW-0255">Endonuclease</keyword>
<dbReference type="RefSeq" id="WP_167272720.1">
    <property type="nucleotide sequence ID" value="NZ_JAASQJ010000003.1"/>
</dbReference>
<evidence type="ECO:0000259" key="9">
    <source>
        <dbReference type="Pfam" id="PF01850"/>
    </source>
</evidence>
<proteinExistence type="inferred from homology"/>
<dbReference type="InterPro" id="IPR029060">
    <property type="entry name" value="PIN-like_dom_sf"/>
</dbReference>
<comment type="cofactor">
    <cofactor evidence="1 8">
        <name>Mg(2+)</name>
        <dbReference type="ChEBI" id="CHEBI:18420"/>
    </cofactor>
</comment>
<evidence type="ECO:0000256" key="8">
    <source>
        <dbReference type="HAMAP-Rule" id="MF_00265"/>
    </source>
</evidence>
<evidence type="ECO:0000313" key="10">
    <source>
        <dbReference type="EMBL" id="NIJ54479.1"/>
    </source>
</evidence>
<dbReference type="InterPro" id="IPR022907">
    <property type="entry name" value="VapC_family"/>
</dbReference>
<evidence type="ECO:0000313" key="11">
    <source>
        <dbReference type="Proteomes" id="UP001179181"/>
    </source>
</evidence>
<feature type="domain" description="PIN" evidence="9">
    <location>
        <begin position="4"/>
        <end position="122"/>
    </location>
</feature>
<feature type="binding site" evidence="8">
    <location>
        <position position="7"/>
    </location>
    <ligand>
        <name>Mg(2+)</name>
        <dbReference type="ChEBI" id="CHEBI:18420"/>
    </ligand>
</feature>
<evidence type="ECO:0000256" key="2">
    <source>
        <dbReference type="ARBA" id="ARBA00022649"/>
    </source>
</evidence>
<dbReference type="Pfam" id="PF01850">
    <property type="entry name" value="PIN"/>
    <property type="match status" value="1"/>
</dbReference>
<dbReference type="Gene3D" id="3.40.50.1010">
    <property type="entry name" value="5'-nuclease"/>
    <property type="match status" value="1"/>
</dbReference>
<keyword evidence="3 8" id="KW-0540">Nuclease</keyword>
<evidence type="ECO:0000256" key="6">
    <source>
        <dbReference type="ARBA" id="ARBA00022842"/>
    </source>
</evidence>
<dbReference type="EC" id="3.1.-.-" evidence="8"/>
<dbReference type="PANTHER" id="PTHR33653:SF1">
    <property type="entry name" value="RIBONUCLEASE VAPC2"/>
    <property type="match status" value="1"/>
</dbReference>
<dbReference type="Proteomes" id="UP001179181">
    <property type="component" value="Unassembled WGS sequence"/>
</dbReference>
<dbReference type="GO" id="GO:0016787">
    <property type="term" value="F:hydrolase activity"/>
    <property type="evidence" value="ECO:0007669"/>
    <property type="project" value="UniProtKB-KW"/>
</dbReference>
<keyword evidence="11" id="KW-1185">Reference proteome</keyword>
<evidence type="ECO:0000256" key="7">
    <source>
        <dbReference type="ARBA" id="ARBA00038093"/>
    </source>
</evidence>
<dbReference type="SUPFAM" id="SSF88723">
    <property type="entry name" value="PIN domain-like"/>
    <property type="match status" value="1"/>
</dbReference>
<evidence type="ECO:0000256" key="3">
    <source>
        <dbReference type="ARBA" id="ARBA00022722"/>
    </source>
</evidence>
<comment type="similarity">
    <text evidence="7 8">Belongs to the PINc/VapC protein family.</text>
</comment>
<keyword evidence="5 8" id="KW-0378">Hydrolase</keyword>
<keyword evidence="2 8" id="KW-1277">Toxin-antitoxin system</keyword>
<dbReference type="GO" id="GO:0004519">
    <property type="term" value="F:endonuclease activity"/>
    <property type="evidence" value="ECO:0007669"/>
    <property type="project" value="UniProtKB-KW"/>
</dbReference>
<name>A0ABX0UQT5_9BACT</name>
<dbReference type="PANTHER" id="PTHR33653">
    <property type="entry name" value="RIBONUCLEASE VAPC2"/>
    <property type="match status" value="1"/>
</dbReference>
<gene>
    <name evidence="8" type="primary">vapC</name>
    <name evidence="10" type="ORF">FHS68_003661</name>
</gene>
<protein>
    <recommendedName>
        <fullName evidence="8">Ribonuclease VapC</fullName>
        <shortName evidence="8">RNase VapC</shortName>
        <ecNumber evidence="8">3.1.-.-</ecNumber>
    </recommendedName>
    <alternativeName>
        <fullName evidence="8">Toxin VapC</fullName>
    </alternativeName>
</protein>
<organism evidence="10 11">
    <name type="scientific">Dyadobacter arcticus</name>
    <dbReference type="NCBI Taxonomy" id="1078754"/>
    <lineage>
        <taxon>Bacteria</taxon>
        <taxon>Pseudomonadati</taxon>
        <taxon>Bacteroidota</taxon>
        <taxon>Cytophagia</taxon>
        <taxon>Cytophagales</taxon>
        <taxon>Spirosomataceae</taxon>
        <taxon>Dyadobacter</taxon>
    </lineage>
</organism>
<dbReference type="InterPro" id="IPR050556">
    <property type="entry name" value="Type_II_TA_system_RNase"/>
</dbReference>
<accession>A0ABX0UQT5</accession>
<reference evidence="10 11" key="1">
    <citation type="submission" date="2020-03" db="EMBL/GenBank/DDBJ databases">
        <title>Genomic Encyclopedia of Type Strains, Phase IV (KMG-IV): sequencing the most valuable type-strain genomes for metagenomic binning, comparative biology and taxonomic classification.</title>
        <authorList>
            <person name="Goeker M."/>
        </authorList>
    </citation>
    <scope>NUCLEOTIDE SEQUENCE [LARGE SCALE GENOMIC DNA]</scope>
    <source>
        <strain evidence="10 11">DSM 102865</strain>
    </source>
</reference>
<comment type="function">
    <text evidence="8">Toxic component of a toxin-antitoxin (TA) system. An RNase.</text>
</comment>
<evidence type="ECO:0000256" key="4">
    <source>
        <dbReference type="ARBA" id="ARBA00022723"/>
    </source>
</evidence>
<dbReference type="HAMAP" id="MF_00265">
    <property type="entry name" value="VapC_Nob1"/>
    <property type="match status" value="1"/>
</dbReference>
<dbReference type="CDD" id="cd18743">
    <property type="entry name" value="PIN_VapC4-5_FitB-like"/>
    <property type="match status" value="1"/>
</dbReference>
<comment type="caution">
    <text evidence="10">The sequence shown here is derived from an EMBL/GenBank/DDBJ whole genome shotgun (WGS) entry which is preliminary data.</text>
</comment>
<keyword evidence="6 8" id="KW-0460">Magnesium</keyword>
<dbReference type="EMBL" id="JAASQJ010000003">
    <property type="protein sequence ID" value="NIJ54479.1"/>
    <property type="molecule type" value="Genomic_DNA"/>
</dbReference>
<evidence type="ECO:0000256" key="5">
    <source>
        <dbReference type="ARBA" id="ARBA00022801"/>
    </source>
</evidence>
<keyword evidence="4 8" id="KW-0479">Metal-binding</keyword>
<keyword evidence="8" id="KW-0800">Toxin</keyword>
<sequence>MKKYLLDTNICAYFLNGKFNLKAKIDEVGFRNCVVSEITIAELKYGVEKSTHTEKNRQTLETFQTKFDVIPIFPALDIYAREKARLKTKGKILDDFDLLIGATAIFNGLTLVTRNISDFDRLEDIGIEDWTET</sequence>
<dbReference type="InterPro" id="IPR002716">
    <property type="entry name" value="PIN_dom"/>
</dbReference>
<evidence type="ECO:0000256" key="1">
    <source>
        <dbReference type="ARBA" id="ARBA00001946"/>
    </source>
</evidence>
<feature type="binding site" evidence="8">
    <location>
        <position position="97"/>
    </location>
    <ligand>
        <name>Mg(2+)</name>
        <dbReference type="ChEBI" id="CHEBI:18420"/>
    </ligand>
</feature>